<feature type="disulfide bond" evidence="9">
    <location>
        <begin position="116"/>
        <end position="140"/>
    </location>
</feature>
<dbReference type="SUPFAM" id="SSF63501">
    <property type="entry name" value="Frizzled cysteine-rich domain"/>
    <property type="match status" value="1"/>
</dbReference>
<protein>
    <submittedName>
        <fullName evidence="13">Frizzled 4</fullName>
    </submittedName>
</protein>
<feature type="transmembrane region" description="Helical" evidence="10">
    <location>
        <begin position="431"/>
        <end position="455"/>
    </location>
</feature>
<dbReference type="PANTHER" id="PTHR11309">
    <property type="entry name" value="FRIZZLED"/>
    <property type="match status" value="1"/>
</dbReference>
<keyword evidence="5 10" id="KW-1133">Transmembrane helix</keyword>
<feature type="disulfide bond" evidence="9">
    <location>
        <begin position="85"/>
        <end position="123"/>
    </location>
</feature>
<dbReference type="AlphaFoldDB" id="A0A0B5ACP1"/>
<comment type="subcellular location">
    <subcellularLocation>
        <location evidence="1">Membrane</location>
        <topology evidence="1">Multi-pass membrane protein</topology>
    </subcellularLocation>
</comment>
<evidence type="ECO:0000259" key="12">
    <source>
        <dbReference type="PROSITE" id="PS50261"/>
    </source>
</evidence>
<evidence type="ECO:0000256" key="1">
    <source>
        <dbReference type="ARBA" id="ARBA00004141"/>
    </source>
</evidence>
<evidence type="ECO:0000313" key="13">
    <source>
        <dbReference type="EMBL" id="AJD87360.1"/>
    </source>
</evidence>
<feature type="transmembrane region" description="Helical" evidence="10">
    <location>
        <begin position="300"/>
        <end position="328"/>
    </location>
</feature>
<dbReference type="PROSITE" id="PS50261">
    <property type="entry name" value="G_PROTEIN_RECEP_F2_4"/>
    <property type="match status" value="1"/>
</dbReference>
<dbReference type="GO" id="GO:0060070">
    <property type="term" value="P:canonical Wnt signaling pathway"/>
    <property type="evidence" value="ECO:0007669"/>
    <property type="project" value="TreeGrafter"/>
</dbReference>
<keyword evidence="6 10" id="KW-0472">Membrane</keyword>
<reference evidence="13" key="2">
    <citation type="journal article" date="2015" name="Evol. Dev.">
        <title>Insights into Frizzled evolution and new perspectives.</title>
        <authorList>
            <person name="Schenkelaars Q."/>
            <person name="Fierro-Constain L."/>
            <person name="Renard E."/>
            <person name="Hill A.L."/>
            <person name="Borchiellini C."/>
        </authorList>
    </citation>
    <scope>NUCLEOTIDE SEQUENCE</scope>
</reference>
<dbReference type="GO" id="GO:0017147">
    <property type="term" value="F:Wnt-protein binding"/>
    <property type="evidence" value="ECO:0007669"/>
    <property type="project" value="TreeGrafter"/>
</dbReference>
<dbReference type="GO" id="GO:0035567">
    <property type="term" value="P:non-canonical Wnt signaling pathway"/>
    <property type="evidence" value="ECO:0007669"/>
    <property type="project" value="TreeGrafter"/>
</dbReference>
<evidence type="ECO:0000256" key="9">
    <source>
        <dbReference type="PROSITE-ProRule" id="PRU00090"/>
    </source>
</evidence>
<dbReference type="InterPro" id="IPR000539">
    <property type="entry name" value="Frizzled/Smoothened_7TM"/>
</dbReference>
<evidence type="ECO:0000256" key="3">
    <source>
        <dbReference type="ARBA" id="ARBA00022473"/>
    </source>
</evidence>
<reference evidence="13" key="1">
    <citation type="submission" date="2014-08" db="EMBL/GenBank/DDBJ databases">
        <title>Sequence and gene expression diversity in the red coral Corallium rubrum transcriptome: tools for the genetic study of adaptive evolution.</title>
        <authorList>
            <person name="Pratlong M."/>
            <person name="Haguenauer A."/>
            <person name="Chabrol O."/>
            <person name="Pontarotti P."/>
            <person name="Aurelle D."/>
        </authorList>
    </citation>
    <scope>NUCLEOTIDE SEQUENCE</scope>
</reference>
<keyword evidence="8" id="KW-0675">Receptor</keyword>
<dbReference type="Pfam" id="PF01534">
    <property type="entry name" value="Frizzled"/>
    <property type="match status" value="1"/>
</dbReference>
<evidence type="ECO:0000256" key="5">
    <source>
        <dbReference type="ARBA" id="ARBA00022989"/>
    </source>
</evidence>
<dbReference type="PRINTS" id="PR00489">
    <property type="entry name" value="FRIZZLED"/>
</dbReference>
<name>A0A0B5ACP1_9CNID</name>
<dbReference type="PROSITE" id="PS51257">
    <property type="entry name" value="PROKAR_LIPOPROTEIN"/>
    <property type="match status" value="1"/>
</dbReference>
<evidence type="ECO:0000256" key="7">
    <source>
        <dbReference type="ARBA" id="ARBA00023157"/>
    </source>
</evidence>
<comment type="similarity">
    <text evidence="2">Belongs to the G-protein coupled receptor Fz/Smo family.</text>
</comment>
<dbReference type="Gene3D" id="1.10.2000.10">
    <property type="entry name" value="Frizzled cysteine-rich domain"/>
    <property type="match status" value="1"/>
</dbReference>
<feature type="transmembrane region" description="Helical" evidence="10">
    <location>
        <begin position="475"/>
        <end position="494"/>
    </location>
</feature>
<feature type="domain" description="FZ" evidence="11">
    <location>
        <begin position="35"/>
        <end position="156"/>
    </location>
</feature>
<feature type="domain" description="G-protein coupled receptors family 2 profile 2" evidence="12">
    <location>
        <begin position="215"/>
        <end position="501"/>
    </location>
</feature>
<dbReference type="SMART" id="SM01330">
    <property type="entry name" value="Frizzled"/>
    <property type="match status" value="1"/>
</dbReference>
<dbReference type="InterPro" id="IPR036790">
    <property type="entry name" value="Frizzled_dom_sf"/>
</dbReference>
<evidence type="ECO:0000256" key="6">
    <source>
        <dbReference type="ARBA" id="ARBA00023136"/>
    </source>
</evidence>
<evidence type="ECO:0000259" key="11">
    <source>
        <dbReference type="PROSITE" id="PS50038"/>
    </source>
</evidence>
<dbReference type="GO" id="GO:0005886">
    <property type="term" value="C:plasma membrane"/>
    <property type="evidence" value="ECO:0007669"/>
    <property type="project" value="TreeGrafter"/>
</dbReference>
<dbReference type="PANTHER" id="PTHR11309:SF23">
    <property type="entry name" value="FRIZZLED-4"/>
    <property type="match status" value="1"/>
</dbReference>
<dbReference type="PROSITE" id="PS50038">
    <property type="entry name" value="FZ"/>
    <property type="match status" value="1"/>
</dbReference>
<evidence type="ECO:0000256" key="10">
    <source>
        <dbReference type="SAM" id="Phobius"/>
    </source>
</evidence>
<feature type="disulfide bond" evidence="9">
    <location>
        <begin position="112"/>
        <end position="153"/>
    </location>
</feature>
<evidence type="ECO:0000256" key="4">
    <source>
        <dbReference type="ARBA" id="ARBA00022692"/>
    </source>
</evidence>
<evidence type="ECO:0000256" key="2">
    <source>
        <dbReference type="ARBA" id="ARBA00008077"/>
    </source>
</evidence>
<accession>A0A0B5ACP1</accession>
<dbReference type="Pfam" id="PF01392">
    <property type="entry name" value="Fz"/>
    <property type="match status" value="1"/>
</dbReference>
<dbReference type="Gene3D" id="1.20.1070.10">
    <property type="entry name" value="Rhodopsin 7-helix transmembrane proteins"/>
    <property type="match status" value="1"/>
</dbReference>
<organism evidence="13">
    <name type="scientific">Corallium rubrum</name>
    <dbReference type="NCBI Taxonomy" id="142104"/>
    <lineage>
        <taxon>Eukaryota</taxon>
        <taxon>Metazoa</taxon>
        <taxon>Cnidaria</taxon>
        <taxon>Anthozoa</taxon>
        <taxon>Octocorallia</taxon>
        <taxon>Scleralcyonacea</taxon>
        <taxon>Coralliidae</taxon>
        <taxon>Corallium</taxon>
    </lineage>
</organism>
<evidence type="ECO:0000256" key="8">
    <source>
        <dbReference type="ARBA" id="ARBA00023170"/>
    </source>
</evidence>
<dbReference type="InterPro" id="IPR015526">
    <property type="entry name" value="Frizzled/SFRP"/>
</dbReference>
<keyword evidence="7 9" id="KW-1015">Disulfide bond</keyword>
<sequence>MAKLIGKTVWFMMRSWAICVFLFSFASCFGTRTRSEKPVCVPITVEQCRRVGYNTTGIPNIFGDTSQSEIERKLLEINILLTSTCAKPVRFFFCSMFAPMCSTKTRSLITSCRPLCEYVTERCRPTAEKFGLSWSQTWNCSQFHWANNEDGMCMPGHLYNDSDIITTSSTSSKASHDGKVSYKNSHNYIPLKRDNLWVLLCLRDGVFTKKNKDFTELWMAAWAIVCFISTAVAVLTFLIDTQRFRYPERSIVMLAVCYNIYSIGYILRIIFGRKAVSCEDDESGSHSYVTQNELGNPLCAFVFLFLYFFGMAANIWWVILALTWFLAAGMKWSYEAIGSYSNLFHLVAWLLPVIKTVLVLIFRKVDGDELTGLCYVGNQDLLALTGFVLGPQFTYLIIGTLFLVAGFVALYRIRLTIQKEGLTKIDKLDRFIVRIGVFSVFSTVPATCIIASQFYEYSNRENWLYGRTQPNLNVLMLKICMSLFVGIISGMWMWTPKTITSWKNFYRKNFLKQSVVQNGSNNNLALRNGGTARTPAFQNESRV</sequence>
<feature type="transmembrane region" description="Helical" evidence="10">
    <location>
        <begin position="251"/>
        <end position="271"/>
    </location>
</feature>
<dbReference type="EMBL" id="KM411438">
    <property type="protein sequence ID" value="AJD87360.1"/>
    <property type="molecule type" value="mRNA"/>
</dbReference>
<dbReference type="GO" id="GO:0042813">
    <property type="term" value="F:Wnt receptor activity"/>
    <property type="evidence" value="ECO:0007669"/>
    <property type="project" value="TreeGrafter"/>
</dbReference>
<feature type="disulfide bond" evidence="9">
    <location>
        <begin position="48"/>
        <end position="94"/>
    </location>
</feature>
<feature type="disulfide bond" evidence="9">
    <location>
        <begin position="40"/>
        <end position="101"/>
    </location>
</feature>
<feature type="transmembrane region" description="Helical" evidence="10">
    <location>
        <begin position="393"/>
        <end position="411"/>
    </location>
</feature>
<keyword evidence="3" id="KW-0217">Developmental protein</keyword>
<dbReference type="InterPro" id="IPR020067">
    <property type="entry name" value="Frizzled_dom"/>
</dbReference>
<feature type="transmembrane region" description="Helical" evidence="10">
    <location>
        <begin position="217"/>
        <end position="239"/>
    </location>
</feature>
<dbReference type="SMART" id="SM00063">
    <property type="entry name" value="FRI"/>
    <property type="match status" value="1"/>
</dbReference>
<keyword evidence="4 10" id="KW-0812">Transmembrane</keyword>
<proteinExistence type="evidence at transcript level"/>
<dbReference type="InterPro" id="IPR017981">
    <property type="entry name" value="GPCR_2-like_7TM"/>
</dbReference>